<feature type="compositionally biased region" description="Polar residues" evidence="15">
    <location>
        <begin position="126"/>
        <end position="147"/>
    </location>
</feature>
<feature type="compositionally biased region" description="Polar residues" evidence="15">
    <location>
        <begin position="295"/>
        <end position="311"/>
    </location>
</feature>
<dbReference type="GO" id="GO:0006606">
    <property type="term" value="P:protein import into nucleus"/>
    <property type="evidence" value="ECO:0007669"/>
    <property type="project" value="TreeGrafter"/>
</dbReference>
<dbReference type="GO" id="GO:0005543">
    <property type="term" value="F:phospholipid binding"/>
    <property type="evidence" value="ECO:0007669"/>
    <property type="project" value="TreeGrafter"/>
</dbReference>
<feature type="region of interest" description="Disordered" evidence="15">
    <location>
        <begin position="407"/>
        <end position="430"/>
    </location>
</feature>
<dbReference type="Proteomes" id="UP000509704">
    <property type="component" value="Chromosome 1"/>
</dbReference>
<keyword evidence="14" id="KW-0175">Coiled coil</keyword>
<keyword evidence="9" id="KW-0906">Nuclear pore complex</keyword>
<feature type="domain" description="Nucleoporin NSP1-like C-terminal" evidence="16">
    <location>
        <begin position="425"/>
        <end position="533"/>
    </location>
</feature>
<dbReference type="Gene3D" id="1.20.5.170">
    <property type="match status" value="1"/>
</dbReference>
<dbReference type="AlphaFoldDB" id="A0A7H9AVY3"/>
<feature type="compositionally biased region" description="Polar residues" evidence="15">
    <location>
        <begin position="199"/>
        <end position="211"/>
    </location>
</feature>
<feature type="compositionally biased region" description="Polar residues" evidence="15">
    <location>
        <begin position="1"/>
        <end position="17"/>
    </location>
</feature>
<dbReference type="PANTHER" id="PTHR12084">
    <property type="entry name" value="NUCLEAR PORE GLYCOPROTEIN P62-RELATED"/>
    <property type="match status" value="1"/>
</dbReference>
<evidence type="ECO:0000256" key="13">
    <source>
        <dbReference type="ARBA" id="ARBA00081079"/>
    </source>
</evidence>
<feature type="compositionally biased region" description="Polar residues" evidence="15">
    <location>
        <begin position="75"/>
        <end position="116"/>
    </location>
</feature>
<evidence type="ECO:0000256" key="3">
    <source>
        <dbReference type="ARBA" id="ARBA00004620"/>
    </source>
</evidence>
<dbReference type="OrthoDB" id="344345at2759"/>
<keyword evidence="18" id="KW-1185">Reference proteome</keyword>
<dbReference type="Pfam" id="PF05064">
    <property type="entry name" value="Nsp1_C"/>
    <property type="match status" value="1"/>
</dbReference>
<feature type="compositionally biased region" description="Polar residues" evidence="15">
    <location>
        <begin position="262"/>
        <end position="284"/>
    </location>
</feature>
<dbReference type="InterPro" id="IPR026010">
    <property type="entry name" value="NSP1/NUP62"/>
</dbReference>
<evidence type="ECO:0000313" key="18">
    <source>
        <dbReference type="Proteomes" id="UP000509704"/>
    </source>
</evidence>
<dbReference type="FunFam" id="1.20.5.170:FF:000040">
    <property type="entry name" value="Nuclear pore glycoprotein p62"/>
    <property type="match status" value="1"/>
</dbReference>
<keyword evidence="7" id="KW-0653">Protein transport</keyword>
<dbReference type="GO" id="GO:0031965">
    <property type="term" value="C:nuclear membrane"/>
    <property type="evidence" value="ECO:0007669"/>
    <property type="project" value="UniProtKB-SubCell"/>
</dbReference>
<feature type="coiled-coil region" evidence="14">
    <location>
        <begin position="489"/>
        <end position="523"/>
    </location>
</feature>
<dbReference type="GO" id="GO:0051028">
    <property type="term" value="P:mRNA transport"/>
    <property type="evidence" value="ECO:0007669"/>
    <property type="project" value="UniProtKB-KW"/>
</dbReference>
<comment type="subcellular location">
    <subcellularLocation>
        <location evidence="1">Nucleus membrane</location>
        <topology evidence="1">Peripheral membrane protein</topology>
        <orientation evidence="1">Cytoplasmic side</orientation>
    </subcellularLocation>
    <subcellularLocation>
        <location evidence="3">Nucleus membrane</location>
        <topology evidence="3">Peripheral membrane protein</topology>
        <orientation evidence="3">Nucleoplasmic side</orientation>
    </subcellularLocation>
    <subcellularLocation>
        <location evidence="2">Nucleus</location>
        <location evidence="2">Nuclear pore complex</location>
    </subcellularLocation>
</comment>
<dbReference type="PANTHER" id="PTHR12084:SF0">
    <property type="entry name" value="NUCLEAR PORE GLYCOPROTEIN P62"/>
    <property type="match status" value="1"/>
</dbReference>
<keyword evidence="10" id="KW-0539">Nucleus</keyword>
<evidence type="ECO:0000256" key="12">
    <source>
        <dbReference type="ARBA" id="ARBA00078941"/>
    </source>
</evidence>
<dbReference type="GO" id="GO:0044613">
    <property type="term" value="C:nuclear pore central transport channel"/>
    <property type="evidence" value="ECO:0007669"/>
    <property type="project" value="TreeGrafter"/>
</dbReference>
<organism evidence="17 18">
    <name type="scientific">Zygotorulaspora mrakii</name>
    <name type="common">Zygosaccharomyces mrakii</name>
    <dbReference type="NCBI Taxonomy" id="42260"/>
    <lineage>
        <taxon>Eukaryota</taxon>
        <taxon>Fungi</taxon>
        <taxon>Dikarya</taxon>
        <taxon>Ascomycota</taxon>
        <taxon>Saccharomycotina</taxon>
        <taxon>Saccharomycetes</taxon>
        <taxon>Saccharomycetales</taxon>
        <taxon>Saccharomycetaceae</taxon>
        <taxon>Zygotorulaspora</taxon>
    </lineage>
</organism>
<evidence type="ECO:0000256" key="7">
    <source>
        <dbReference type="ARBA" id="ARBA00022927"/>
    </source>
</evidence>
<evidence type="ECO:0000256" key="9">
    <source>
        <dbReference type="ARBA" id="ARBA00023132"/>
    </source>
</evidence>
<feature type="compositionally biased region" description="Polar residues" evidence="15">
    <location>
        <begin position="180"/>
        <end position="191"/>
    </location>
</feature>
<evidence type="ECO:0000313" key="17">
    <source>
        <dbReference type="EMBL" id="QLG70540.1"/>
    </source>
</evidence>
<protein>
    <recommendedName>
        <fullName evidence="11">Nucleoporin NSP1</fullName>
    </recommendedName>
    <alternativeName>
        <fullName evidence="12">Nuclear pore protein NSP1</fullName>
    </alternativeName>
    <alternativeName>
        <fullName evidence="13">Nucleoskeletal-like protein</fullName>
    </alternativeName>
</protein>
<feature type="compositionally biased region" description="Polar residues" evidence="15">
    <location>
        <begin position="219"/>
        <end position="231"/>
    </location>
</feature>
<evidence type="ECO:0000256" key="5">
    <source>
        <dbReference type="ARBA" id="ARBA00022448"/>
    </source>
</evidence>
<evidence type="ECO:0000256" key="8">
    <source>
        <dbReference type="ARBA" id="ARBA00023010"/>
    </source>
</evidence>
<feature type="compositionally biased region" description="Basic and acidic residues" evidence="15">
    <location>
        <begin position="407"/>
        <end position="418"/>
    </location>
</feature>
<dbReference type="GO" id="GO:0006405">
    <property type="term" value="P:RNA export from nucleus"/>
    <property type="evidence" value="ECO:0007669"/>
    <property type="project" value="TreeGrafter"/>
</dbReference>
<feature type="compositionally biased region" description="Polar residues" evidence="15">
    <location>
        <begin position="343"/>
        <end position="365"/>
    </location>
</feature>
<dbReference type="GeneID" id="59234176"/>
<name>A0A7H9AVY3_ZYGMR</name>
<gene>
    <name evidence="17" type="ORF">HG535_0A04810</name>
</gene>
<proteinExistence type="inferred from homology"/>
<dbReference type="InterPro" id="IPR007758">
    <property type="entry name" value="Nucleoporin_NSP1_C"/>
</dbReference>
<evidence type="ECO:0000259" key="16">
    <source>
        <dbReference type="Pfam" id="PF05064"/>
    </source>
</evidence>
<sequence length="626" mass="66642">MSFGANSSGQDNKSLFQGQEKKSNNSDNTSVFSFGGAAQGTTSNPGLFGAKVEQKGVPSKPTLLNLGGAQKATAPVNSDNKSQPATSSFNLGPTSNDSVKAPSNTLFSSKTTNNAAPISFGGAAKTDNSNTSAKPLFSFSTTGTTDASSKKEAEIAKPASQAASSNDKKQDDKPIPFSFGATNGNENSSESKPAFSFGVNANTNTKPSLFSTEKKDDTSQFSLGSKVQDNKPTPGFSFGSKDSSDKKEGSETANPAPFSFGSKAQDNKSTPGFSFGAKNSLNKNEGTETGKPAFSFNSKVENNIANPSVPSLGTAKPNDEKRDSLASSGFSFGATKPSVEKQAATSKTETKGFSFSGDKSTTQKADSAPDGSQGGFSFGTQKPNEKEKLSSTGAFSFGTKKNEVKKESVESNLAEHKSNGQSLNPKTIEPVPISLDNKTLDDLITRWTEQLSGAGAHFNEFSKRINEWDQVLVKGGQQINQLYSDTLLAEQTQNRIDQSLQYVERQQDELEAFLDNYESKTEALLSDVLSTSGNGAANNNDQKRQQAYHTAETLDENLNSLSLNLSSLISEINEVSNTFNKATAINLRNKDENTQLIKILNSHLDALKLLENNSSTLEQKIKLIGK</sequence>
<dbReference type="GO" id="GO:0017056">
    <property type="term" value="F:structural constituent of nuclear pore"/>
    <property type="evidence" value="ECO:0007669"/>
    <property type="project" value="InterPro"/>
</dbReference>
<keyword evidence="8" id="KW-0811">Translocation</keyword>
<evidence type="ECO:0000256" key="10">
    <source>
        <dbReference type="ARBA" id="ARBA00023242"/>
    </source>
</evidence>
<dbReference type="RefSeq" id="XP_037142268.1">
    <property type="nucleotide sequence ID" value="XM_037286373.1"/>
</dbReference>
<dbReference type="KEGG" id="zmk:HG535_0A04810"/>
<accession>A0A7H9AVY3</accession>
<evidence type="ECO:0000256" key="4">
    <source>
        <dbReference type="ARBA" id="ARBA00005911"/>
    </source>
</evidence>
<feature type="region of interest" description="Disordered" evidence="15">
    <location>
        <begin position="1"/>
        <end position="395"/>
    </location>
</feature>
<keyword evidence="6" id="KW-0509">mRNA transport</keyword>
<evidence type="ECO:0000256" key="6">
    <source>
        <dbReference type="ARBA" id="ARBA00022816"/>
    </source>
</evidence>
<evidence type="ECO:0000256" key="11">
    <source>
        <dbReference type="ARBA" id="ARBA00068864"/>
    </source>
</evidence>
<evidence type="ECO:0000256" key="2">
    <source>
        <dbReference type="ARBA" id="ARBA00004567"/>
    </source>
</evidence>
<reference evidence="17 18" key="1">
    <citation type="submission" date="2020-07" db="EMBL/GenBank/DDBJ databases">
        <title>The yeast mating-type switching endonuclease HO is a domesticated member of an unorthodox homing genetic element family.</title>
        <authorList>
            <person name="Coughlan A.Y."/>
            <person name="Lombardi L."/>
            <person name="Braun-Galleani S."/>
            <person name="Martos A.R."/>
            <person name="Galeote V."/>
            <person name="Bigey F."/>
            <person name="Dequin S."/>
            <person name="Byrne K.P."/>
            <person name="Wolfe K.H."/>
        </authorList>
    </citation>
    <scope>NUCLEOTIDE SEQUENCE [LARGE SCALE GENOMIC DNA]</scope>
    <source>
        <strain evidence="17 18">NRRL Y-6702</strain>
    </source>
</reference>
<evidence type="ECO:0000256" key="14">
    <source>
        <dbReference type="SAM" id="Coils"/>
    </source>
</evidence>
<dbReference type="EMBL" id="CP058604">
    <property type="protein sequence ID" value="QLG70540.1"/>
    <property type="molecule type" value="Genomic_DNA"/>
</dbReference>
<evidence type="ECO:0000256" key="15">
    <source>
        <dbReference type="SAM" id="MobiDB-lite"/>
    </source>
</evidence>
<comment type="similarity">
    <text evidence="4">Belongs to the nucleoporin NSP1/NUP62 family.</text>
</comment>
<evidence type="ECO:0000256" key="1">
    <source>
        <dbReference type="ARBA" id="ARBA00004335"/>
    </source>
</evidence>
<keyword evidence="5" id="KW-0813">Transport</keyword>